<sequence length="281" mass="30914">MGGIAVMDKVRRGSPIWYHHLSSHEDFFPSISEDGEGNELKSPLTRIRMIGVVGLLTSGLVLCTLSTLHSTSSSFMNQSAWSKNSLMDPIVNRSMSDQSLPFGSMPASIVARRPSSIKDLTLVASVLARQGKLAVEIKSVFHELDILVGNLKYHYWVESISVAGKFYISHLPLPPTSRDFQSVDLGENGEALLRLSFRPDSWWREFPRGRDGGCLCDFGPAPKLLRDFDIVFSNGRLAVLTSISPPYGLLVSPNSCLSGVNPWISMVNPTKFLTPAPKLSH</sequence>
<reference evidence="1" key="2">
    <citation type="submission" date="2021-03" db="UniProtKB">
        <authorList>
            <consortium name="EnsemblPlants"/>
        </authorList>
    </citation>
    <scope>IDENTIFICATION</scope>
</reference>
<dbReference type="AlphaFoldDB" id="A0A803NH78"/>
<dbReference type="Gramene" id="evm.model.01.1473">
    <property type="protein sequence ID" value="cds.evm.model.01.1473"/>
    <property type="gene ID" value="evm.TU.01.1473"/>
</dbReference>
<dbReference type="EMBL" id="UZAU01000032">
    <property type="status" value="NOT_ANNOTATED_CDS"/>
    <property type="molecule type" value="Genomic_DNA"/>
</dbReference>
<evidence type="ECO:0000313" key="1">
    <source>
        <dbReference type="EnsemblPlants" id="cds.evm.model.01.1473"/>
    </source>
</evidence>
<name>A0A803NH78_CANSA</name>
<dbReference type="Proteomes" id="UP000596661">
    <property type="component" value="Chromosome 1"/>
</dbReference>
<keyword evidence="2" id="KW-1185">Reference proteome</keyword>
<dbReference type="EnsemblPlants" id="evm.model.01.1473">
    <property type="protein sequence ID" value="cds.evm.model.01.1473"/>
    <property type="gene ID" value="evm.TU.01.1473"/>
</dbReference>
<proteinExistence type="predicted"/>
<evidence type="ECO:0000313" key="2">
    <source>
        <dbReference type="Proteomes" id="UP000596661"/>
    </source>
</evidence>
<organism evidence="1 2">
    <name type="scientific">Cannabis sativa</name>
    <name type="common">Hemp</name>
    <name type="synonym">Marijuana</name>
    <dbReference type="NCBI Taxonomy" id="3483"/>
    <lineage>
        <taxon>Eukaryota</taxon>
        <taxon>Viridiplantae</taxon>
        <taxon>Streptophyta</taxon>
        <taxon>Embryophyta</taxon>
        <taxon>Tracheophyta</taxon>
        <taxon>Spermatophyta</taxon>
        <taxon>Magnoliopsida</taxon>
        <taxon>eudicotyledons</taxon>
        <taxon>Gunneridae</taxon>
        <taxon>Pentapetalae</taxon>
        <taxon>rosids</taxon>
        <taxon>fabids</taxon>
        <taxon>Rosales</taxon>
        <taxon>Cannabaceae</taxon>
        <taxon>Cannabis</taxon>
    </lineage>
</organism>
<protein>
    <submittedName>
        <fullName evidence="1">Uncharacterized protein</fullName>
    </submittedName>
</protein>
<accession>A0A803NH78</accession>
<reference evidence="1" key="1">
    <citation type="submission" date="2018-11" db="EMBL/GenBank/DDBJ databases">
        <authorList>
            <person name="Grassa J C."/>
        </authorList>
    </citation>
    <scope>NUCLEOTIDE SEQUENCE [LARGE SCALE GENOMIC DNA]</scope>
</reference>